<comment type="subcellular location">
    <subcellularLocation>
        <location evidence="1 7">Cell outer membrane</location>
    </subcellularLocation>
</comment>
<comment type="similarity">
    <text evidence="7">Belongs to the TonB-dependent receptor family.</text>
</comment>
<dbReference type="Pfam" id="PF07715">
    <property type="entry name" value="Plug"/>
    <property type="match status" value="1"/>
</dbReference>
<feature type="signal peptide" evidence="8">
    <location>
        <begin position="1"/>
        <end position="23"/>
    </location>
</feature>
<dbReference type="InterPro" id="IPR013784">
    <property type="entry name" value="Carb-bd-like_fold"/>
</dbReference>
<evidence type="ECO:0000256" key="7">
    <source>
        <dbReference type="RuleBase" id="RU003357"/>
    </source>
</evidence>
<evidence type="ECO:0000313" key="10">
    <source>
        <dbReference type="EMBL" id="BBI19947.1"/>
    </source>
</evidence>
<keyword evidence="3" id="KW-0406">Ion transport</keyword>
<dbReference type="Gene3D" id="2.40.170.20">
    <property type="entry name" value="TonB-dependent receptor, beta-barrel domain"/>
    <property type="match status" value="1"/>
</dbReference>
<keyword evidence="6" id="KW-0998">Cell outer membrane</keyword>
<dbReference type="Gene3D" id="3.55.50.30">
    <property type="match status" value="1"/>
</dbReference>
<evidence type="ECO:0000256" key="4">
    <source>
        <dbReference type="ARBA" id="ARBA00023004"/>
    </source>
</evidence>
<keyword evidence="7" id="KW-0798">TonB box</keyword>
<sequence>MHTGISTSLQAAMLVGAAQIAIAAPLHAQERQVDFDIPAQELSKSLREFAAITDMDLLYPPQLVENRQARAVKGAMTPTAALREMLRGSGLAFDVNGDDAVTLRAVGASRSQAERGDEDAANSMVATAPLSGIVRNAATGSVLPGANVRIAGTPLRTVTDDRGQYNFPAAPQGTQTVVVEYLGQVPQVASVSVAPGVRNTGDVSVGSSSDEIVVLGYRSAIQVALNQQKNADNNSTVVASDLLGGFPAETVSEALRRVPGVAFGRDADTGEGSRITVRGFSSEAINVQLNGLDLQGTGYERTIDLSGFLADNISQVTVHKSLLPSHESTGSGGLVEIETKSGLDYGDFAFNVSVEGESNFDRDFGEEYQINGTIAKELTPSFGIAATLQYRNTDRLNYDVSILDTVPPVLPEGYTSIFFVPASFEFPFDPGLDQQLVTSTSYLRRERAEEAFVGSLNLAWDIASHTRLRLDLQRNVRDSEGSDSRTAIGFLTSSLDMPIPELDGEVRRRTTLRALRPSIAFRSTDQKFTSDTISFRGDTDIGRWEFEYKLGYSKARQEGSNTAITLLGNSFTNLEDLIDPATLRTAPDDDAAQTERVIAGGFVPGPDGLPLPSLTAEGFALIGDPGQYNLFSAITNPIDSPSESYIGEFQARYNTPLGFLEYVELGGKYDSSKRQTVGNVTNPRNVTSQRYLRITGADSDLALFDPNLLGADDISLIGVDAFDLPYLSAGGARTIFDILPGYTEDDPATAFNEERFTFTDFTQLDPIADGSGNLVPTETTEDNWAAYLESKLVFGDLSVIAGVRYEREKRNGFTISSPSVRLDEPGFRTEDRETFVQAGLVRFANTGGTVDTWTPSFLATYRPHPNIAARLGYFRSTVNPDFRLLNRNTQYSVDLRPGFGRVTILEANPDLKPSTTDNIDLDLAYYFDDTPGLVRAGFFYKKINNNFTNVNFTAVDDDGVRQRFLDEFAPLAESRPDLLALPEDTEFLVNRPTNGEGGTIWGLEFELIRRLDFLPGFLSDFGVLANATYTNGDFPTLVSARSDDNEIIQLSLDRPLRDQARWVYNLSLDYDRDGFQGRVIYTSQSATVDAFDEFNLNTVVPSYDTLDARVSYTFENLGGLWTIFLEGDDLLRDAKDADIRSTTSSQFGDGTAVFSYPQAYQFNGGRTVTMGVRARF</sequence>
<dbReference type="RefSeq" id="WP_130585987.1">
    <property type="nucleotide sequence ID" value="NZ_AP019389.1"/>
</dbReference>
<evidence type="ECO:0000256" key="5">
    <source>
        <dbReference type="ARBA" id="ARBA00023136"/>
    </source>
</evidence>
<keyword evidence="4" id="KW-0408">Iron</keyword>
<evidence type="ECO:0000313" key="11">
    <source>
        <dbReference type="Proteomes" id="UP000290057"/>
    </source>
</evidence>
<keyword evidence="5 7" id="KW-0472">Membrane</keyword>
<proteinExistence type="inferred from homology"/>
<gene>
    <name evidence="10" type="ORF">EKJ_07940</name>
</gene>
<evidence type="ECO:0000256" key="6">
    <source>
        <dbReference type="ARBA" id="ARBA00023237"/>
    </source>
</evidence>
<keyword evidence="2" id="KW-0813">Transport</keyword>
<dbReference type="Gene3D" id="2.60.40.1120">
    <property type="entry name" value="Carboxypeptidase-like, regulatory domain"/>
    <property type="match status" value="1"/>
</dbReference>
<keyword evidence="8" id="KW-0732">Signal</keyword>
<accession>A0A3T1CG45</accession>
<dbReference type="InterPro" id="IPR036942">
    <property type="entry name" value="Beta-barrel_TonB_sf"/>
</dbReference>
<dbReference type="InterPro" id="IPR010104">
    <property type="entry name" value="TonB_rcpt_bac"/>
</dbReference>
<dbReference type="SMART" id="SM00965">
    <property type="entry name" value="STN"/>
    <property type="match status" value="1"/>
</dbReference>
<evidence type="ECO:0000256" key="1">
    <source>
        <dbReference type="ARBA" id="ARBA00004442"/>
    </source>
</evidence>
<organism evidence="10 11">
    <name type="scientific">Qipengyuania flava</name>
    <dbReference type="NCBI Taxonomy" id="192812"/>
    <lineage>
        <taxon>Bacteria</taxon>
        <taxon>Pseudomonadati</taxon>
        <taxon>Pseudomonadota</taxon>
        <taxon>Alphaproteobacteria</taxon>
        <taxon>Sphingomonadales</taxon>
        <taxon>Erythrobacteraceae</taxon>
        <taxon>Qipengyuania</taxon>
    </lineage>
</organism>
<dbReference type="InterPro" id="IPR000531">
    <property type="entry name" value="Beta-barrel_TonB"/>
</dbReference>
<dbReference type="EMBL" id="AP019389">
    <property type="protein sequence ID" value="BBI19947.1"/>
    <property type="molecule type" value="Genomic_DNA"/>
</dbReference>
<dbReference type="InterPro" id="IPR011662">
    <property type="entry name" value="Secretin/TonB_short_N"/>
</dbReference>
<evidence type="ECO:0000256" key="8">
    <source>
        <dbReference type="SAM" id="SignalP"/>
    </source>
</evidence>
<dbReference type="GO" id="GO:0006826">
    <property type="term" value="P:iron ion transport"/>
    <property type="evidence" value="ECO:0007669"/>
    <property type="project" value="UniProtKB-KW"/>
</dbReference>
<dbReference type="PANTHER" id="PTHR40980">
    <property type="entry name" value="PLUG DOMAIN-CONTAINING PROTEIN"/>
    <property type="match status" value="1"/>
</dbReference>
<dbReference type="GO" id="GO:0009279">
    <property type="term" value="C:cell outer membrane"/>
    <property type="evidence" value="ECO:0007669"/>
    <property type="project" value="UniProtKB-SubCell"/>
</dbReference>
<dbReference type="Proteomes" id="UP000290057">
    <property type="component" value="Chromosome"/>
</dbReference>
<feature type="domain" description="Secretin/TonB short N-terminal" evidence="9">
    <location>
        <begin position="55"/>
        <end position="106"/>
    </location>
</feature>
<dbReference type="Pfam" id="PF13620">
    <property type="entry name" value="CarboxypepD_reg"/>
    <property type="match status" value="1"/>
</dbReference>
<evidence type="ECO:0000256" key="2">
    <source>
        <dbReference type="ARBA" id="ARBA00022448"/>
    </source>
</evidence>
<keyword evidence="3" id="KW-0410">Iron transport</keyword>
<dbReference type="PANTHER" id="PTHR40980:SF4">
    <property type="entry name" value="TONB-DEPENDENT RECEPTOR-LIKE BETA-BARREL DOMAIN-CONTAINING PROTEIN"/>
    <property type="match status" value="1"/>
</dbReference>
<dbReference type="InterPro" id="IPR012910">
    <property type="entry name" value="Plug_dom"/>
</dbReference>
<evidence type="ECO:0000256" key="3">
    <source>
        <dbReference type="ARBA" id="ARBA00022496"/>
    </source>
</evidence>
<dbReference type="Gene3D" id="2.170.130.10">
    <property type="entry name" value="TonB-dependent receptor, plug domain"/>
    <property type="match status" value="1"/>
</dbReference>
<reference evidence="10 11" key="1">
    <citation type="submission" date="2019-01" db="EMBL/GenBank/DDBJ databases">
        <title>Complete genome sequence of Erythrobacter flavus KJ5.</title>
        <authorList>
            <person name="Kanesaki Y."/>
            <person name="Brotosudarmo T."/>
            <person name="Moriuchi R."/>
            <person name="Awai K."/>
        </authorList>
    </citation>
    <scope>NUCLEOTIDE SEQUENCE [LARGE SCALE GENOMIC DNA]</scope>
    <source>
        <strain evidence="10 11">KJ5</strain>
    </source>
</reference>
<dbReference type="AlphaFoldDB" id="A0A3T1CG45"/>
<dbReference type="GO" id="GO:0030246">
    <property type="term" value="F:carbohydrate binding"/>
    <property type="evidence" value="ECO:0007669"/>
    <property type="project" value="InterPro"/>
</dbReference>
<keyword evidence="11" id="KW-1185">Reference proteome</keyword>
<evidence type="ECO:0000259" key="9">
    <source>
        <dbReference type="SMART" id="SM00965"/>
    </source>
</evidence>
<dbReference type="SUPFAM" id="SSF56935">
    <property type="entry name" value="Porins"/>
    <property type="match status" value="1"/>
</dbReference>
<dbReference type="Pfam" id="PF00593">
    <property type="entry name" value="TonB_dep_Rec_b-barrel"/>
    <property type="match status" value="1"/>
</dbReference>
<dbReference type="Pfam" id="PF07660">
    <property type="entry name" value="STN"/>
    <property type="match status" value="1"/>
</dbReference>
<feature type="chain" id="PRO_5019452213" description="Secretin/TonB short N-terminal domain-containing protein" evidence="8">
    <location>
        <begin position="24"/>
        <end position="1176"/>
    </location>
</feature>
<dbReference type="InterPro" id="IPR037066">
    <property type="entry name" value="Plug_dom_sf"/>
</dbReference>
<dbReference type="NCBIfam" id="TIGR01782">
    <property type="entry name" value="TonB-Xanth-Caul"/>
    <property type="match status" value="1"/>
</dbReference>
<protein>
    <recommendedName>
        <fullName evidence="9">Secretin/TonB short N-terminal domain-containing protein</fullName>
    </recommendedName>
</protein>
<dbReference type="SUPFAM" id="SSF49452">
    <property type="entry name" value="Starch-binding domain-like"/>
    <property type="match status" value="1"/>
</dbReference>
<name>A0A3T1CG45_9SPHN</name>